<organism evidence="3 4">
    <name type="scientific">Mycena maculata</name>
    <dbReference type="NCBI Taxonomy" id="230809"/>
    <lineage>
        <taxon>Eukaryota</taxon>
        <taxon>Fungi</taxon>
        <taxon>Dikarya</taxon>
        <taxon>Basidiomycota</taxon>
        <taxon>Agaricomycotina</taxon>
        <taxon>Agaricomycetes</taxon>
        <taxon>Agaricomycetidae</taxon>
        <taxon>Agaricales</taxon>
        <taxon>Marasmiineae</taxon>
        <taxon>Mycenaceae</taxon>
        <taxon>Mycena</taxon>
    </lineage>
</organism>
<evidence type="ECO:0000259" key="2">
    <source>
        <dbReference type="SMART" id="SM00906"/>
    </source>
</evidence>
<dbReference type="SMART" id="SM00906">
    <property type="entry name" value="Fungal_trans"/>
    <property type="match status" value="1"/>
</dbReference>
<comment type="caution">
    <text evidence="3">The sequence shown here is derived from an EMBL/GenBank/DDBJ whole genome shotgun (WGS) entry which is preliminary data.</text>
</comment>
<dbReference type="InterPro" id="IPR007219">
    <property type="entry name" value="XnlR_reg_dom"/>
</dbReference>
<protein>
    <submittedName>
        <fullName evidence="3">Fungal-specific transcription factor domain-containing protein</fullName>
    </submittedName>
</protein>
<evidence type="ECO:0000313" key="3">
    <source>
        <dbReference type="EMBL" id="KAJ7782337.1"/>
    </source>
</evidence>
<name>A0AAD7KBC4_9AGAR</name>
<dbReference type="GO" id="GO:0008270">
    <property type="term" value="F:zinc ion binding"/>
    <property type="evidence" value="ECO:0007669"/>
    <property type="project" value="InterPro"/>
</dbReference>
<proteinExistence type="predicted"/>
<keyword evidence="4" id="KW-1185">Reference proteome</keyword>
<evidence type="ECO:0000313" key="4">
    <source>
        <dbReference type="Proteomes" id="UP001215280"/>
    </source>
</evidence>
<dbReference type="Pfam" id="PF04082">
    <property type="entry name" value="Fungal_trans"/>
    <property type="match status" value="1"/>
</dbReference>
<dbReference type="PANTHER" id="PTHR46910">
    <property type="entry name" value="TRANSCRIPTION FACTOR PDR1"/>
    <property type="match status" value="1"/>
</dbReference>
<dbReference type="GO" id="GO:0003700">
    <property type="term" value="F:DNA-binding transcription factor activity"/>
    <property type="evidence" value="ECO:0007669"/>
    <property type="project" value="InterPro"/>
</dbReference>
<dbReference type="InterPro" id="IPR050987">
    <property type="entry name" value="AtrR-like"/>
</dbReference>
<dbReference type="Proteomes" id="UP001215280">
    <property type="component" value="Unassembled WGS sequence"/>
</dbReference>
<sequence length="632" mass="71725">MTMMLWTRPRTDIWSSGLYLIQTARNMKKEHDGPNIQQPPPAYRQEFWSSPWEKLPSALPPVYTFPPRDLLDSLVSLYFQRINIVMCMLHRPTFERSIASGLHLADHSFGAVVIAVCALASRYSDDPRVVLEGTNSKLSSGWEWFRQLPYLNTEFRRAPTLYDLQLVFLSIVYLQGTCSPEPCWILTAIGIRNLQELGVHMRRRQDKTTLTVTEELEKRVFWILVCSDALISSFLGRPRAMTDDDYDVDYPVECDDEYWEHPDPQQRFQQPEGKPSVYTFMVKYLELMEILGTAQKTIYSVKRSKRSTEHTQTAVAELDSALNQWVDSIPDHLRWDPNREDETFATQSACLFSAYYHVQIQIHRSFIPSPTNEAPLSSSFPSLAICANSARSCSHVMEAQAKRGLVAHPHAVSALMDSAILLLLNVWGAHRTGITADPQRAAIDVQKCISVLKMYERCWQVAGRYWLVCPFSLECVSPFHSDTLFNIGNQLINIPQPPLSSTTLKRSRNTAAIVPDMPAPQLQEARNIVGSRRVSAAIQQHGNSTTDPNHIYALPISTEELGHLPVYESFDWGVPFGSDLWNAGFAFNFDATQYNVNQDVPSTIGADASQYNAFTEINNEEYDISMFVVQPN</sequence>
<dbReference type="GO" id="GO:0006351">
    <property type="term" value="P:DNA-templated transcription"/>
    <property type="evidence" value="ECO:0007669"/>
    <property type="project" value="InterPro"/>
</dbReference>
<keyword evidence="1" id="KW-0539">Nucleus</keyword>
<dbReference type="AlphaFoldDB" id="A0AAD7KBC4"/>
<dbReference type="EMBL" id="JARJLG010000003">
    <property type="protein sequence ID" value="KAJ7782337.1"/>
    <property type="molecule type" value="Genomic_DNA"/>
</dbReference>
<gene>
    <name evidence="3" type="ORF">DFH07DRAFT_320892</name>
</gene>
<feature type="domain" description="Xylanolytic transcriptional activator regulatory" evidence="2">
    <location>
        <begin position="183"/>
        <end position="257"/>
    </location>
</feature>
<accession>A0AAD7KBC4</accession>
<dbReference type="CDD" id="cd12148">
    <property type="entry name" value="fungal_TF_MHR"/>
    <property type="match status" value="1"/>
</dbReference>
<dbReference type="GO" id="GO:0003677">
    <property type="term" value="F:DNA binding"/>
    <property type="evidence" value="ECO:0007669"/>
    <property type="project" value="InterPro"/>
</dbReference>
<dbReference type="PANTHER" id="PTHR46910:SF38">
    <property type="entry name" value="ZN(2)-C6 FUNGAL-TYPE DOMAIN-CONTAINING PROTEIN"/>
    <property type="match status" value="1"/>
</dbReference>
<evidence type="ECO:0000256" key="1">
    <source>
        <dbReference type="ARBA" id="ARBA00023242"/>
    </source>
</evidence>
<reference evidence="3" key="1">
    <citation type="submission" date="2023-03" db="EMBL/GenBank/DDBJ databases">
        <title>Massive genome expansion in bonnet fungi (Mycena s.s.) driven by repeated elements and novel gene families across ecological guilds.</title>
        <authorList>
            <consortium name="Lawrence Berkeley National Laboratory"/>
            <person name="Harder C.B."/>
            <person name="Miyauchi S."/>
            <person name="Viragh M."/>
            <person name="Kuo A."/>
            <person name="Thoen E."/>
            <person name="Andreopoulos B."/>
            <person name="Lu D."/>
            <person name="Skrede I."/>
            <person name="Drula E."/>
            <person name="Henrissat B."/>
            <person name="Morin E."/>
            <person name="Kohler A."/>
            <person name="Barry K."/>
            <person name="LaButti K."/>
            <person name="Morin E."/>
            <person name="Salamov A."/>
            <person name="Lipzen A."/>
            <person name="Mereny Z."/>
            <person name="Hegedus B."/>
            <person name="Baldrian P."/>
            <person name="Stursova M."/>
            <person name="Weitz H."/>
            <person name="Taylor A."/>
            <person name="Grigoriev I.V."/>
            <person name="Nagy L.G."/>
            <person name="Martin F."/>
            <person name="Kauserud H."/>
        </authorList>
    </citation>
    <scope>NUCLEOTIDE SEQUENCE</scope>
    <source>
        <strain evidence="3">CBHHK188m</strain>
    </source>
</reference>